<keyword evidence="5 8" id="KW-0442">Lipid degradation</keyword>
<keyword evidence="3 9" id="KW-0732">Signal</keyword>
<keyword evidence="7" id="KW-0325">Glycoprotein</keyword>
<evidence type="ECO:0000256" key="4">
    <source>
        <dbReference type="ARBA" id="ARBA00022801"/>
    </source>
</evidence>
<evidence type="ECO:0000256" key="10">
    <source>
        <dbReference type="SAM" id="MobiDB-lite"/>
    </source>
</evidence>
<dbReference type="GO" id="GO:0004623">
    <property type="term" value="F:phospholipase A2 activity"/>
    <property type="evidence" value="ECO:0007669"/>
    <property type="project" value="TreeGrafter"/>
</dbReference>
<dbReference type="EMBL" id="JAEUBG010003209">
    <property type="protein sequence ID" value="KAH3683209.1"/>
    <property type="molecule type" value="Genomic_DNA"/>
</dbReference>
<dbReference type="InterPro" id="IPR002642">
    <property type="entry name" value="LysoPLipase_cat_dom"/>
</dbReference>
<proteinExistence type="inferred from homology"/>
<evidence type="ECO:0000256" key="5">
    <source>
        <dbReference type="ARBA" id="ARBA00022963"/>
    </source>
</evidence>
<dbReference type="GO" id="GO:0005829">
    <property type="term" value="C:cytosol"/>
    <property type="evidence" value="ECO:0007669"/>
    <property type="project" value="TreeGrafter"/>
</dbReference>
<dbReference type="EC" id="3.1.1.5" evidence="2 9"/>
<organism evidence="12 13">
    <name type="scientific">Wickerhamomyces pijperi</name>
    <name type="common">Yeast</name>
    <name type="synonym">Pichia pijperi</name>
    <dbReference type="NCBI Taxonomy" id="599730"/>
    <lineage>
        <taxon>Eukaryota</taxon>
        <taxon>Fungi</taxon>
        <taxon>Dikarya</taxon>
        <taxon>Ascomycota</taxon>
        <taxon>Saccharomycotina</taxon>
        <taxon>Saccharomycetes</taxon>
        <taxon>Phaffomycetales</taxon>
        <taxon>Wickerhamomycetaceae</taxon>
        <taxon>Wickerhamomyces</taxon>
    </lineage>
</organism>
<dbReference type="PANTHER" id="PTHR10728">
    <property type="entry name" value="CYTOSOLIC PHOSPHOLIPASE A2"/>
    <property type="match status" value="1"/>
</dbReference>
<dbReference type="PANTHER" id="PTHR10728:SF33">
    <property type="entry name" value="LYSOPHOSPHOLIPASE 1-RELATED"/>
    <property type="match status" value="1"/>
</dbReference>
<feature type="chain" id="PRO_5040536917" description="Lysophospholipase" evidence="9">
    <location>
        <begin position="25"/>
        <end position="663"/>
    </location>
</feature>
<evidence type="ECO:0000256" key="2">
    <source>
        <dbReference type="ARBA" id="ARBA00013274"/>
    </source>
</evidence>
<dbReference type="CDD" id="cd07203">
    <property type="entry name" value="cPLA2_Fungal_PLB"/>
    <property type="match status" value="1"/>
</dbReference>
<dbReference type="OrthoDB" id="4084751at2759"/>
<dbReference type="GO" id="GO:0005886">
    <property type="term" value="C:plasma membrane"/>
    <property type="evidence" value="ECO:0007669"/>
    <property type="project" value="TreeGrafter"/>
</dbReference>
<dbReference type="GO" id="GO:0005783">
    <property type="term" value="C:endoplasmic reticulum"/>
    <property type="evidence" value="ECO:0007669"/>
    <property type="project" value="TreeGrafter"/>
</dbReference>
<dbReference type="PROSITE" id="PS51210">
    <property type="entry name" value="PLA2C"/>
    <property type="match status" value="1"/>
</dbReference>
<dbReference type="InterPro" id="IPR016035">
    <property type="entry name" value="Acyl_Trfase/lysoPLipase"/>
</dbReference>
<feature type="signal peptide" evidence="9">
    <location>
        <begin position="1"/>
        <end position="24"/>
    </location>
</feature>
<evidence type="ECO:0000313" key="13">
    <source>
        <dbReference type="Proteomes" id="UP000774326"/>
    </source>
</evidence>
<sequence length="663" mass="72208">MKLSTEQTLALAIALSHFTSKASAWSPTNGYAPGNVSCPSTDVNFIRNATGLSSEESDWLALRNEQTQPALKKFMERANFTDFDIDDFFDEIQTNITIGLSFSGGGYRAMLNGAGQLSALDERTVNATEHGLGGLFQSSTYLAGLSGGNWLTGSMALNNWSTIDELANNKNGVWDIDHSIFNSGGLNIFSTLGRFHDIDEAIDAKKEAGYNTSITDIWGRALSYQFFGSDFDGYAPLTFSSIKEGEAFQNASVPFPISVADGRAPGTKVISGNSTIFEFNPFEMGTWDKSVHAFTDLEYLGTHVTNGKPDNSDVCVRGFDNAGFVMGTSSSLFNQFLLQLNSTSLGSTLKSILNHYLSDLDKDQDDIAVYAPNPFFKAEYAASTDVADSEYLYLVDGGEDLQNIPIAPFIQPERDVDVIFAFDNSADTDDYLPDGASVVATYERQFGIINSDASFPYVPDTNTFLAHNLTTKPTFFGCYASNLTELSRVPPLVVYVPNVPYTTWSNTSTFKMTYDSDEKRKIIQNGFEVSSRYNLTIDSEWRKCVSCAIMQRSLEALNETQPDECKSCFDEYCWDGSVYEGDKNFTTSVNYTQTNAETNSQAGVPDRSNITDESASSASSASSTASASASSRAKNNAGSNFVIGETTIYLMIAGLVAGFASIV</sequence>
<dbReference type="SMART" id="SM00022">
    <property type="entry name" value="PLAc"/>
    <property type="match status" value="1"/>
</dbReference>
<dbReference type="Pfam" id="PF01735">
    <property type="entry name" value="PLA2_B"/>
    <property type="match status" value="1"/>
</dbReference>
<comment type="caution">
    <text evidence="12">The sequence shown here is derived from an EMBL/GenBank/DDBJ whole genome shotgun (WGS) entry which is preliminary data.</text>
</comment>
<dbReference type="GO" id="GO:0005576">
    <property type="term" value="C:extracellular region"/>
    <property type="evidence" value="ECO:0007669"/>
    <property type="project" value="TreeGrafter"/>
</dbReference>
<dbReference type="Proteomes" id="UP000774326">
    <property type="component" value="Unassembled WGS sequence"/>
</dbReference>
<dbReference type="AlphaFoldDB" id="A0A9P8TLK0"/>
<evidence type="ECO:0000256" key="9">
    <source>
        <dbReference type="RuleBase" id="RU362103"/>
    </source>
</evidence>
<evidence type="ECO:0000259" key="11">
    <source>
        <dbReference type="PROSITE" id="PS51210"/>
    </source>
</evidence>
<keyword evidence="6 8" id="KW-0443">Lipid metabolism</keyword>
<comment type="similarity">
    <text evidence="1 9">Belongs to the lysophospholipase family.</text>
</comment>
<accession>A0A9P8TLK0</accession>
<evidence type="ECO:0000256" key="8">
    <source>
        <dbReference type="PROSITE-ProRule" id="PRU00555"/>
    </source>
</evidence>
<keyword evidence="4 8" id="KW-0378">Hydrolase</keyword>
<dbReference type="GO" id="GO:0004622">
    <property type="term" value="F:phosphatidylcholine lysophospholipase activity"/>
    <property type="evidence" value="ECO:0007669"/>
    <property type="project" value="UniProtKB-EC"/>
</dbReference>
<dbReference type="FunFam" id="3.40.1090.10:FF:000010">
    <property type="entry name" value="Lysophospholipase"/>
    <property type="match status" value="1"/>
</dbReference>
<reference evidence="12" key="2">
    <citation type="submission" date="2021-01" db="EMBL/GenBank/DDBJ databases">
        <authorList>
            <person name="Schikora-Tamarit M.A."/>
        </authorList>
    </citation>
    <scope>NUCLEOTIDE SEQUENCE</scope>
    <source>
        <strain evidence="12">CBS2887</strain>
    </source>
</reference>
<evidence type="ECO:0000313" key="12">
    <source>
        <dbReference type="EMBL" id="KAH3683209.1"/>
    </source>
</evidence>
<gene>
    <name evidence="12" type="ORF">WICPIJ_005822</name>
</gene>
<feature type="region of interest" description="Disordered" evidence="10">
    <location>
        <begin position="596"/>
        <end position="622"/>
    </location>
</feature>
<evidence type="ECO:0000256" key="7">
    <source>
        <dbReference type="ARBA" id="ARBA00023180"/>
    </source>
</evidence>
<dbReference type="SUPFAM" id="SSF52151">
    <property type="entry name" value="FabD/lysophospholipase-like"/>
    <property type="match status" value="1"/>
</dbReference>
<dbReference type="Gene3D" id="3.40.1090.10">
    <property type="entry name" value="Cytosolic phospholipase A2 catalytic domain"/>
    <property type="match status" value="1"/>
</dbReference>
<evidence type="ECO:0000256" key="1">
    <source>
        <dbReference type="ARBA" id="ARBA00008780"/>
    </source>
</evidence>
<name>A0A9P8TLK0_WICPI</name>
<evidence type="ECO:0000256" key="6">
    <source>
        <dbReference type="ARBA" id="ARBA00023098"/>
    </source>
</evidence>
<comment type="catalytic activity">
    <reaction evidence="9">
        <text>a 1-acyl-sn-glycero-3-phosphocholine + H2O = sn-glycerol 3-phosphocholine + a fatty acid + H(+)</text>
        <dbReference type="Rhea" id="RHEA:15177"/>
        <dbReference type="ChEBI" id="CHEBI:15377"/>
        <dbReference type="ChEBI" id="CHEBI:15378"/>
        <dbReference type="ChEBI" id="CHEBI:16870"/>
        <dbReference type="ChEBI" id="CHEBI:28868"/>
        <dbReference type="ChEBI" id="CHEBI:58168"/>
        <dbReference type="EC" id="3.1.1.5"/>
    </reaction>
</comment>
<protein>
    <recommendedName>
        <fullName evidence="2 9">Lysophospholipase</fullName>
        <ecNumber evidence="2 9">3.1.1.5</ecNumber>
    </recommendedName>
</protein>
<dbReference type="GO" id="GO:0046475">
    <property type="term" value="P:glycerophospholipid catabolic process"/>
    <property type="evidence" value="ECO:0007669"/>
    <property type="project" value="TreeGrafter"/>
</dbReference>
<evidence type="ECO:0000256" key="3">
    <source>
        <dbReference type="ARBA" id="ARBA00022729"/>
    </source>
</evidence>
<reference evidence="12" key="1">
    <citation type="journal article" date="2021" name="Open Biol.">
        <title>Shared evolutionary footprints suggest mitochondrial oxidative damage underlies multiple complex I losses in fungi.</title>
        <authorList>
            <person name="Schikora-Tamarit M.A."/>
            <person name="Marcet-Houben M."/>
            <person name="Nosek J."/>
            <person name="Gabaldon T."/>
        </authorList>
    </citation>
    <scope>NUCLEOTIDE SEQUENCE</scope>
    <source>
        <strain evidence="12">CBS2887</strain>
    </source>
</reference>
<keyword evidence="13" id="KW-1185">Reference proteome</keyword>
<feature type="domain" description="PLA2c" evidence="11">
    <location>
        <begin position="37"/>
        <end position="579"/>
    </location>
</feature>